<evidence type="ECO:0000256" key="3">
    <source>
        <dbReference type="ARBA" id="ARBA00023163"/>
    </source>
</evidence>
<dbReference type="PANTHER" id="PTHR38465">
    <property type="entry name" value="HTH-TYPE TRANSCRIPTIONAL REGULATOR MJ1563-RELATED"/>
    <property type="match status" value="1"/>
</dbReference>
<dbReference type="SUPFAM" id="SSF46785">
    <property type="entry name" value="Winged helix' DNA-binding domain"/>
    <property type="match status" value="1"/>
</dbReference>
<dbReference type="HOGENOM" id="CLU_120349_2_1_11"/>
<accession>A0A023X7D3</accession>
<evidence type="ECO:0000259" key="4">
    <source>
        <dbReference type="Pfam" id="PF12802"/>
    </source>
</evidence>
<keyword evidence="7" id="KW-1185">Reference proteome</keyword>
<evidence type="ECO:0000313" key="5">
    <source>
        <dbReference type="EMBL" id="AHY47950.1"/>
    </source>
</evidence>
<dbReference type="OrthoDB" id="67158at2"/>
<organism evidence="5 7">
    <name type="scientific">Rubrobacter radiotolerans</name>
    <name type="common">Arthrobacter radiotolerans</name>
    <dbReference type="NCBI Taxonomy" id="42256"/>
    <lineage>
        <taxon>Bacteria</taxon>
        <taxon>Bacillati</taxon>
        <taxon>Actinomycetota</taxon>
        <taxon>Rubrobacteria</taxon>
        <taxon>Rubrobacterales</taxon>
        <taxon>Rubrobacteraceae</taxon>
        <taxon>Rubrobacter</taxon>
    </lineage>
</organism>
<dbReference type="Pfam" id="PF12802">
    <property type="entry name" value="MarR_2"/>
    <property type="match status" value="1"/>
</dbReference>
<dbReference type="Proteomes" id="UP000025229">
    <property type="component" value="Chromosome"/>
</dbReference>
<proteinExistence type="predicted"/>
<dbReference type="InterPro" id="IPR052362">
    <property type="entry name" value="HTH-GbsR_regulator"/>
</dbReference>
<dbReference type="InterPro" id="IPR000835">
    <property type="entry name" value="HTH_MarR-typ"/>
</dbReference>
<dbReference type="EMBL" id="JAWXXX010000001">
    <property type="protein sequence ID" value="MDX5892588.1"/>
    <property type="molecule type" value="Genomic_DNA"/>
</dbReference>
<dbReference type="Gene3D" id="1.10.10.10">
    <property type="entry name" value="Winged helix-like DNA-binding domain superfamily/Winged helix DNA-binding domain"/>
    <property type="match status" value="1"/>
</dbReference>
<dbReference type="RefSeq" id="WP_038683272.1">
    <property type="nucleotide sequence ID" value="NZ_CP007514.1"/>
</dbReference>
<keyword evidence="3" id="KW-0804">Transcription</keyword>
<protein>
    <submittedName>
        <fullName evidence="5 6">MarR family</fullName>
    </submittedName>
</protein>
<dbReference type="Gene3D" id="1.10.287.160">
    <property type="entry name" value="HR1 repeat"/>
    <property type="match status" value="1"/>
</dbReference>
<keyword evidence="1" id="KW-0805">Transcription regulation</keyword>
<dbReference type="GO" id="GO:0003700">
    <property type="term" value="F:DNA-binding transcription factor activity"/>
    <property type="evidence" value="ECO:0007669"/>
    <property type="project" value="InterPro"/>
</dbReference>
<dbReference type="eggNOG" id="COG1510">
    <property type="taxonomic scope" value="Bacteria"/>
</dbReference>
<feature type="domain" description="HTH marR-type" evidence="4">
    <location>
        <begin position="19"/>
        <end position="78"/>
    </location>
</feature>
<dbReference type="InterPro" id="IPR036388">
    <property type="entry name" value="WH-like_DNA-bd_sf"/>
</dbReference>
<evidence type="ECO:0000256" key="1">
    <source>
        <dbReference type="ARBA" id="ARBA00023015"/>
    </source>
</evidence>
<keyword evidence="2" id="KW-0238">DNA-binding</keyword>
<sequence>MDEEKKEYVEELAVFWGGFGMPKMQGRVMGALLVADPPQMTAEELAGELRASRGSISSATRALIQLGVVERRTRPGERKDYFQTRTNWSELMHQQIGTYTAFRKIAERGLRIMEGSPPESKRDLEEIHSLYSHLEREMPALIERWERSRKDTR</sequence>
<evidence type="ECO:0000313" key="6">
    <source>
        <dbReference type="EMBL" id="MDX5892588.1"/>
    </source>
</evidence>
<dbReference type="KEGG" id="rrd:RradSPS_2667"/>
<dbReference type="EMBL" id="CP007514">
    <property type="protein sequence ID" value="AHY47950.1"/>
    <property type="molecule type" value="Genomic_DNA"/>
</dbReference>
<dbReference type="PANTHER" id="PTHR38465:SF2">
    <property type="entry name" value="HTH-TYPE TRANSCRIPTIONAL REGULATOR MMPR5"/>
    <property type="match status" value="1"/>
</dbReference>
<dbReference type="GO" id="GO:0003677">
    <property type="term" value="F:DNA binding"/>
    <property type="evidence" value="ECO:0007669"/>
    <property type="project" value="UniProtKB-KW"/>
</dbReference>
<reference evidence="6" key="2">
    <citation type="submission" date="2023-11" db="EMBL/GenBank/DDBJ databases">
        <title>MicrobeMod: A computational toolkit for identifying prokaryotic methylation and restriction-modification with nanopore sequencing.</title>
        <authorList>
            <person name="Crits-Christoph A."/>
            <person name="Kang S.C."/>
            <person name="Lee H."/>
            <person name="Ostrov N."/>
        </authorList>
    </citation>
    <scope>NUCLEOTIDE SEQUENCE</scope>
    <source>
        <strain evidence="6">ATCC 51242</strain>
    </source>
</reference>
<dbReference type="STRING" id="42256.RradSPS_2667"/>
<reference evidence="5 7" key="1">
    <citation type="submission" date="2014-03" db="EMBL/GenBank/DDBJ databases">
        <title>Complete genome sequence of the Radio-Resistant Rubrobacter radiotolerans RSPS-4.</title>
        <authorList>
            <person name="Egas C.C."/>
            <person name="Barroso C.C."/>
            <person name="Froufe H.J.C."/>
            <person name="Pacheco J.J."/>
            <person name="Albuquerque L.L."/>
            <person name="da Costa M.M.S."/>
        </authorList>
    </citation>
    <scope>NUCLEOTIDE SEQUENCE [LARGE SCALE GENOMIC DNA]</scope>
    <source>
        <strain evidence="5 7">RSPS-4</strain>
    </source>
</reference>
<dbReference type="Proteomes" id="UP001281130">
    <property type="component" value="Unassembled WGS sequence"/>
</dbReference>
<dbReference type="InterPro" id="IPR036390">
    <property type="entry name" value="WH_DNA-bd_sf"/>
</dbReference>
<dbReference type="AlphaFoldDB" id="A0A023X7D3"/>
<name>A0A023X7D3_RUBRA</name>
<evidence type="ECO:0000256" key="2">
    <source>
        <dbReference type="ARBA" id="ARBA00023125"/>
    </source>
</evidence>
<gene>
    <name evidence="5" type="ORF">RradSPS_2667</name>
    <name evidence="6" type="ORF">SIL72_00965</name>
</gene>
<evidence type="ECO:0000313" key="7">
    <source>
        <dbReference type="Proteomes" id="UP000025229"/>
    </source>
</evidence>